<sequence>MWSLLLLFFLPLSVLSIEAHPSAPAPGPDGKYTLTAPGITAKFIAYGASISNLIVKDRNGTDRDIILGYDNASFYPVDPNHPDYGPVPGRYTNRIANHTYVIDGKRYYTEANDGNGTLHSGLNGWSRRTWNVSDVSENSITFTIRDEGNSSLGMPGLVIGTATHTLSKSSWSTKLTGVAKTHKTPLMLTTHPYWNLDAFGNPATDLVLNHTLSLPFGKRIIGIDPSTQSDGSLPRISKGSINDFWSAPKALGTDSVQAEWVGNCGTGSGCSGYNNQWIVDRTEKEADKPIATLSSDWSGIKWDLYSNQAGVVVYTCYWMGGEFQLSIYCLRSNELKASQLGPATNGFVKSNGCVAVEPHDWIDGINHPEWGRLDKQIFGPDTKPFESHIQYKFSTF</sequence>
<dbReference type="InterPro" id="IPR011013">
    <property type="entry name" value="Gal_mutarotase_sf_dom"/>
</dbReference>
<evidence type="ECO:0000256" key="1">
    <source>
        <dbReference type="SAM" id="SignalP"/>
    </source>
</evidence>
<dbReference type="InterPro" id="IPR008183">
    <property type="entry name" value="Aldose_1/G6P_1-epimerase"/>
</dbReference>
<keyword evidence="3" id="KW-1185">Reference proteome</keyword>
<dbReference type="EMBL" id="CAJVRL010000002">
    <property type="protein sequence ID" value="CAG8949224.1"/>
    <property type="molecule type" value="Genomic_DNA"/>
</dbReference>
<evidence type="ECO:0000313" key="2">
    <source>
        <dbReference type="EMBL" id="CAG8949224.1"/>
    </source>
</evidence>
<comment type="caution">
    <text evidence="2">The sequence shown here is derived from an EMBL/GenBank/DDBJ whole genome shotgun (WGS) entry which is preliminary data.</text>
</comment>
<dbReference type="GO" id="GO:0006006">
    <property type="term" value="P:glucose metabolic process"/>
    <property type="evidence" value="ECO:0007669"/>
    <property type="project" value="TreeGrafter"/>
</dbReference>
<dbReference type="PANTHER" id="PTHR10091">
    <property type="entry name" value="ALDOSE-1-EPIMERASE"/>
    <property type="match status" value="1"/>
</dbReference>
<dbReference type="SUPFAM" id="SSF74650">
    <property type="entry name" value="Galactose mutarotase-like"/>
    <property type="match status" value="1"/>
</dbReference>
<dbReference type="Proteomes" id="UP000696280">
    <property type="component" value="Unassembled WGS sequence"/>
</dbReference>
<dbReference type="InterPro" id="IPR014718">
    <property type="entry name" value="GH-type_carb-bd"/>
</dbReference>
<proteinExistence type="predicted"/>
<name>A0A9N9KL14_9HELO</name>
<evidence type="ECO:0008006" key="4">
    <source>
        <dbReference type="Google" id="ProtNLM"/>
    </source>
</evidence>
<dbReference type="GO" id="GO:0030246">
    <property type="term" value="F:carbohydrate binding"/>
    <property type="evidence" value="ECO:0007669"/>
    <property type="project" value="InterPro"/>
</dbReference>
<reference evidence="2" key="1">
    <citation type="submission" date="2021-07" db="EMBL/GenBank/DDBJ databases">
        <authorList>
            <person name="Durling M."/>
        </authorList>
    </citation>
    <scope>NUCLEOTIDE SEQUENCE</scope>
</reference>
<dbReference type="Pfam" id="PF01263">
    <property type="entry name" value="Aldose_epim"/>
    <property type="match status" value="1"/>
</dbReference>
<accession>A0A9N9KL14</accession>
<feature type="chain" id="PRO_5040460536" description="Aldose 1-epimerase" evidence="1">
    <location>
        <begin position="20"/>
        <end position="396"/>
    </location>
</feature>
<keyword evidence="1" id="KW-0732">Signal</keyword>
<evidence type="ECO:0000313" key="3">
    <source>
        <dbReference type="Proteomes" id="UP000696280"/>
    </source>
</evidence>
<gene>
    <name evidence="2" type="ORF">HYFRA_00004848</name>
</gene>
<dbReference type="PANTHER" id="PTHR10091:SF2">
    <property type="entry name" value="ALDOSE 1-EPIMERASE"/>
    <property type="match status" value="1"/>
</dbReference>
<dbReference type="GO" id="GO:0004034">
    <property type="term" value="F:aldose 1-epimerase activity"/>
    <property type="evidence" value="ECO:0007669"/>
    <property type="project" value="TreeGrafter"/>
</dbReference>
<feature type="signal peptide" evidence="1">
    <location>
        <begin position="1"/>
        <end position="19"/>
    </location>
</feature>
<dbReference type="OrthoDB" id="274691at2759"/>
<dbReference type="Gene3D" id="2.70.98.10">
    <property type="match status" value="1"/>
</dbReference>
<protein>
    <recommendedName>
        <fullName evidence="4">Aldose 1-epimerase</fullName>
    </recommendedName>
</protein>
<organism evidence="2 3">
    <name type="scientific">Hymenoscyphus fraxineus</name>
    <dbReference type="NCBI Taxonomy" id="746836"/>
    <lineage>
        <taxon>Eukaryota</taxon>
        <taxon>Fungi</taxon>
        <taxon>Dikarya</taxon>
        <taxon>Ascomycota</taxon>
        <taxon>Pezizomycotina</taxon>
        <taxon>Leotiomycetes</taxon>
        <taxon>Helotiales</taxon>
        <taxon>Helotiaceae</taxon>
        <taxon>Hymenoscyphus</taxon>
    </lineage>
</organism>
<dbReference type="AlphaFoldDB" id="A0A9N9KL14"/>
<dbReference type="GO" id="GO:0033499">
    <property type="term" value="P:galactose catabolic process via UDP-galactose, Leloir pathway"/>
    <property type="evidence" value="ECO:0007669"/>
    <property type="project" value="TreeGrafter"/>
</dbReference>